<sequence>MDTAARVIKEVRGQLGDVHVRLGVLEDHLHPAASITDAQATEVSNQVKSLAELLTGKQAGKNHYQGIFAELYRRFGVSSYKLIRQEQYSAVLSFLEEWRVASSG</sequence>
<protein>
    <recommendedName>
        <fullName evidence="1">ORF6C domain-containing protein</fullName>
    </recommendedName>
</protein>
<dbReference type="EMBL" id="CADCTR010001612">
    <property type="protein sequence ID" value="CAA9304048.1"/>
    <property type="molecule type" value="Genomic_DNA"/>
</dbReference>
<gene>
    <name evidence="2" type="ORF">AVDCRST_MAG93-4799</name>
</gene>
<dbReference type="AlphaFoldDB" id="A0A6J4KG49"/>
<proteinExistence type="predicted"/>
<feature type="domain" description="ORF6C" evidence="1">
    <location>
        <begin position="28"/>
        <end position="100"/>
    </location>
</feature>
<accession>A0A6J4KG49</accession>
<organism evidence="2">
    <name type="scientific">uncultured Chloroflexia bacterium</name>
    <dbReference type="NCBI Taxonomy" id="1672391"/>
    <lineage>
        <taxon>Bacteria</taxon>
        <taxon>Bacillati</taxon>
        <taxon>Chloroflexota</taxon>
        <taxon>Chloroflexia</taxon>
        <taxon>environmental samples</taxon>
    </lineage>
</organism>
<name>A0A6J4KG49_9CHLR</name>
<dbReference type="InterPro" id="IPR018878">
    <property type="entry name" value="ORF6C_dom"/>
</dbReference>
<dbReference type="Pfam" id="PF10552">
    <property type="entry name" value="ORF6C"/>
    <property type="match status" value="1"/>
</dbReference>
<evidence type="ECO:0000313" key="2">
    <source>
        <dbReference type="EMBL" id="CAA9304048.1"/>
    </source>
</evidence>
<evidence type="ECO:0000259" key="1">
    <source>
        <dbReference type="Pfam" id="PF10552"/>
    </source>
</evidence>
<reference evidence="2" key="1">
    <citation type="submission" date="2020-02" db="EMBL/GenBank/DDBJ databases">
        <authorList>
            <person name="Meier V. D."/>
        </authorList>
    </citation>
    <scope>NUCLEOTIDE SEQUENCE</scope>
    <source>
        <strain evidence="2">AVDCRST_MAG93</strain>
    </source>
</reference>